<keyword evidence="3" id="KW-1185">Reference proteome</keyword>
<evidence type="ECO:0000313" key="3">
    <source>
        <dbReference type="Proteomes" id="UP000815677"/>
    </source>
</evidence>
<dbReference type="SUPFAM" id="SSF51395">
    <property type="entry name" value="FMN-linked oxidoreductases"/>
    <property type="match status" value="1"/>
</dbReference>
<proteinExistence type="predicted"/>
<dbReference type="PANTHER" id="PTHR22893:SF91">
    <property type="entry name" value="NADPH DEHYDROGENASE 2-RELATED"/>
    <property type="match status" value="1"/>
</dbReference>
<sequence>MATPKLFQPIRLGALQLAHRVVMAPMTRLRANKEGTPLPHVKEYYTQRAHTPGTFIITEATNIAAPAGGLPGLPAAFTEENIAAWKEIVSRVHANGCYIFLQIGAMGRSAQSALITAAGFPYVGISSVPHADRPGTPRALTQSEIAEYVAFFARCASLAVNDAGFDGVEIHNANGYLLNQALDPVVNTRTDEYGGGDPANRARFPLEVVKAIADAIGEERTAVRISPWNTSNGMSYTDPKPTYTYFVSELNTRFPSLAYLHIIEPRYDGMKDVAPTGEMSNDFIREIWGARTLIRAGGFDRESALKATEEKDSELIAFGRNFVGNPDLVHKLKENLALTPHKREYFYAPGSSDPTGYTDYPFAEAA</sequence>
<dbReference type="PANTHER" id="PTHR22893">
    <property type="entry name" value="NADH OXIDOREDUCTASE-RELATED"/>
    <property type="match status" value="1"/>
</dbReference>
<gene>
    <name evidence="2" type="ORF">MCHLO_14405</name>
</gene>
<accession>A0ABQ0M3K4</accession>
<protein>
    <submittedName>
        <fullName evidence="2">NADH flavin oxidoreductase/NADH oxidase</fullName>
    </submittedName>
</protein>
<dbReference type="Proteomes" id="UP000815677">
    <property type="component" value="Unassembled WGS sequence"/>
</dbReference>
<dbReference type="InterPro" id="IPR001155">
    <property type="entry name" value="OxRdtase_FMN_N"/>
</dbReference>
<dbReference type="InterPro" id="IPR013785">
    <property type="entry name" value="Aldolase_TIM"/>
</dbReference>
<dbReference type="InterPro" id="IPR045247">
    <property type="entry name" value="Oye-like"/>
</dbReference>
<reference evidence="2" key="1">
    <citation type="submission" date="2014-09" db="EMBL/GenBank/DDBJ databases">
        <title>Genome sequence of the luminous mushroom Mycena chlorophos for searching fungal bioluminescence genes.</title>
        <authorList>
            <person name="Tanaka Y."/>
            <person name="Kasuga D."/>
            <person name="Oba Y."/>
            <person name="Hase S."/>
            <person name="Sato K."/>
            <person name="Oba Y."/>
            <person name="Sakakibara Y."/>
        </authorList>
    </citation>
    <scope>NUCLEOTIDE SEQUENCE</scope>
</reference>
<evidence type="ECO:0000259" key="1">
    <source>
        <dbReference type="Pfam" id="PF00724"/>
    </source>
</evidence>
<dbReference type="Pfam" id="PF00724">
    <property type="entry name" value="Oxidored_FMN"/>
    <property type="match status" value="1"/>
</dbReference>
<feature type="domain" description="NADH:flavin oxidoreductase/NADH oxidase N-terminal" evidence="1">
    <location>
        <begin position="5"/>
        <end position="337"/>
    </location>
</feature>
<organism evidence="2 3">
    <name type="scientific">Mycena chlorophos</name>
    <name type="common">Agaric fungus</name>
    <name type="synonym">Agaricus chlorophos</name>
    <dbReference type="NCBI Taxonomy" id="658473"/>
    <lineage>
        <taxon>Eukaryota</taxon>
        <taxon>Fungi</taxon>
        <taxon>Dikarya</taxon>
        <taxon>Basidiomycota</taxon>
        <taxon>Agaricomycotina</taxon>
        <taxon>Agaricomycetes</taxon>
        <taxon>Agaricomycetidae</taxon>
        <taxon>Agaricales</taxon>
        <taxon>Marasmiineae</taxon>
        <taxon>Mycenaceae</taxon>
        <taxon>Mycena</taxon>
    </lineage>
</organism>
<dbReference type="EMBL" id="DF849508">
    <property type="protein sequence ID" value="GAT57916.1"/>
    <property type="molecule type" value="Genomic_DNA"/>
</dbReference>
<evidence type="ECO:0000313" key="2">
    <source>
        <dbReference type="EMBL" id="GAT57916.1"/>
    </source>
</evidence>
<dbReference type="Gene3D" id="3.20.20.70">
    <property type="entry name" value="Aldolase class I"/>
    <property type="match status" value="1"/>
</dbReference>
<name>A0ABQ0M3K4_MYCCL</name>
<dbReference type="CDD" id="cd02933">
    <property type="entry name" value="OYE_like_FMN"/>
    <property type="match status" value="1"/>
</dbReference>